<evidence type="ECO:0000313" key="5">
    <source>
        <dbReference type="Proteomes" id="UP000237647"/>
    </source>
</evidence>
<dbReference type="SUPFAM" id="SSF55729">
    <property type="entry name" value="Acyl-CoA N-acyltransferases (Nat)"/>
    <property type="match status" value="1"/>
</dbReference>
<keyword evidence="4" id="KW-0687">Ribonucleoprotein</keyword>
<keyword evidence="4" id="KW-0689">Ribosomal protein</keyword>
<dbReference type="InterPro" id="IPR016181">
    <property type="entry name" value="Acyl_CoA_acyltransferase"/>
</dbReference>
<dbReference type="GO" id="GO:0005840">
    <property type="term" value="C:ribosome"/>
    <property type="evidence" value="ECO:0007669"/>
    <property type="project" value="UniProtKB-KW"/>
</dbReference>
<reference evidence="4 5" key="1">
    <citation type="submission" date="2018-03" db="EMBL/GenBank/DDBJ databases">
        <title>Genomic Encyclopedia of Type Strains, Phase III (KMG-III): the genomes of soil and plant-associated and newly described type strains.</title>
        <authorList>
            <person name="Whitman W."/>
        </authorList>
    </citation>
    <scope>NUCLEOTIDE SEQUENCE [LARGE SCALE GENOMIC DNA]</scope>
    <source>
        <strain evidence="4 5">CGMCC 1.12152</strain>
    </source>
</reference>
<dbReference type="CDD" id="cd04301">
    <property type="entry name" value="NAT_SF"/>
    <property type="match status" value="1"/>
</dbReference>
<comment type="caution">
    <text evidence="4">The sequence shown here is derived from an EMBL/GenBank/DDBJ whole genome shotgun (WGS) entry which is preliminary data.</text>
</comment>
<protein>
    <submittedName>
        <fullName evidence="4">Ribosomal protein S18 acetylase RimI-like enzyme</fullName>
    </submittedName>
</protein>
<dbReference type="Gene3D" id="3.40.630.30">
    <property type="match status" value="1"/>
</dbReference>
<keyword evidence="1" id="KW-0808">Transferase</keyword>
<dbReference type="InterPro" id="IPR050832">
    <property type="entry name" value="Bact_Acetyltransf"/>
</dbReference>
<dbReference type="Proteomes" id="UP000237647">
    <property type="component" value="Unassembled WGS sequence"/>
</dbReference>
<name>A0A2T0V1W3_9GAMM</name>
<dbReference type="EMBL" id="PVTK01000006">
    <property type="protein sequence ID" value="PRY64151.1"/>
    <property type="molecule type" value="Genomic_DNA"/>
</dbReference>
<accession>A0A2T0V1W3</accession>
<sequence length="148" mass="16577">MSHVRAAVLDDLDVLTHLLDEYRQFYQQPSDPEGARRFLSQRFGLGDAFILVSENARGEVDGFVQLYPGLSTVGLNARWTLNDLYVLPQSRGQGSGRALMEAAATLAQDHGVPRLVLMTQVSNARAQALYESLGWQRNNEFYSYLLNV</sequence>
<evidence type="ECO:0000313" key="4">
    <source>
        <dbReference type="EMBL" id="PRY64151.1"/>
    </source>
</evidence>
<evidence type="ECO:0000256" key="1">
    <source>
        <dbReference type="ARBA" id="ARBA00022679"/>
    </source>
</evidence>
<keyword evidence="5" id="KW-1185">Reference proteome</keyword>
<keyword evidence="2" id="KW-0012">Acyltransferase</keyword>
<dbReference type="OrthoDB" id="9792929at2"/>
<dbReference type="GO" id="GO:0016747">
    <property type="term" value="F:acyltransferase activity, transferring groups other than amino-acyl groups"/>
    <property type="evidence" value="ECO:0007669"/>
    <property type="project" value="InterPro"/>
</dbReference>
<dbReference type="PANTHER" id="PTHR43877:SF2">
    <property type="entry name" value="AMINOALKYLPHOSPHONATE N-ACETYLTRANSFERASE-RELATED"/>
    <property type="match status" value="1"/>
</dbReference>
<proteinExistence type="predicted"/>
<evidence type="ECO:0000256" key="2">
    <source>
        <dbReference type="ARBA" id="ARBA00023315"/>
    </source>
</evidence>
<gene>
    <name evidence="4" type="ORF">B0H98_10662</name>
</gene>
<dbReference type="PANTHER" id="PTHR43877">
    <property type="entry name" value="AMINOALKYLPHOSPHONATE N-ACETYLTRANSFERASE-RELATED-RELATED"/>
    <property type="match status" value="1"/>
</dbReference>
<dbReference type="Pfam" id="PF00583">
    <property type="entry name" value="Acetyltransf_1"/>
    <property type="match status" value="1"/>
</dbReference>
<dbReference type="AlphaFoldDB" id="A0A2T0V1W3"/>
<evidence type="ECO:0000259" key="3">
    <source>
        <dbReference type="PROSITE" id="PS51186"/>
    </source>
</evidence>
<feature type="domain" description="N-acetyltransferase" evidence="3">
    <location>
        <begin position="2"/>
        <end position="148"/>
    </location>
</feature>
<dbReference type="RefSeq" id="WP_106375127.1">
    <property type="nucleotide sequence ID" value="NZ_PVTK01000006.1"/>
</dbReference>
<dbReference type="PROSITE" id="PS51186">
    <property type="entry name" value="GNAT"/>
    <property type="match status" value="1"/>
</dbReference>
<organism evidence="4 5">
    <name type="scientific">Vreelandella songnenensis</name>
    <dbReference type="NCBI Taxonomy" id="1176243"/>
    <lineage>
        <taxon>Bacteria</taxon>
        <taxon>Pseudomonadati</taxon>
        <taxon>Pseudomonadota</taxon>
        <taxon>Gammaproteobacteria</taxon>
        <taxon>Oceanospirillales</taxon>
        <taxon>Halomonadaceae</taxon>
        <taxon>Vreelandella</taxon>
    </lineage>
</organism>
<dbReference type="InterPro" id="IPR000182">
    <property type="entry name" value="GNAT_dom"/>
</dbReference>